<dbReference type="Proteomes" id="UP000051223">
    <property type="component" value="Unassembled WGS sequence"/>
</dbReference>
<dbReference type="GO" id="GO:0042602">
    <property type="term" value="F:riboflavin reductase (NADPH) activity"/>
    <property type="evidence" value="ECO:0007669"/>
    <property type="project" value="TreeGrafter"/>
</dbReference>
<protein>
    <submittedName>
        <fullName evidence="2">Oxidoreductase</fullName>
    </submittedName>
</protein>
<evidence type="ECO:0000313" key="3">
    <source>
        <dbReference type="Proteomes" id="UP000051223"/>
    </source>
</evidence>
<gene>
    <name evidence="2" type="ORF">FC39_GL001258</name>
</gene>
<dbReference type="OrthoDB" id="9803892at2"/>
<keyword evidence="3" id="KW-1185">Reference proteome</keyword>
<dbReference type="PANTHER" id="PTHR43355:SF2">
    <property type="entry name" value="FLAVIN REDUCTASE (NADPH)"/>
    <property type="match status" value="1"/>
</dbReference>
<dbReference type="RefSeq" id="WP_025080797.1">
    <property type="nucleotide sequence ID" value="NZ_AZGI01000047.1"/>
</dbReference>
<dbReference type="eggNOG" id="COG0702">
    <property type="taxonomic scope" value="Bacteria"/>
</dbReference>
<proteinExistence type="predicted"/>
<sequence>MKNVIIFAANGQISRLVEERLLANDPDINLTLFLRNSQRLAELANNNDRVTLVDGNLDDTQAISDAMKNQDIAFIGVVDHESQNTITKNVIAGAKTNGVKRIIECNVLGIYDEVPNEFGRWNAEMIGEAGLRTARNADKLLEESGIDYTTLRLPWLNDRNDLNYTITHKDEEYVGVSGSRKSMADVVVKIIENPDYLKNDSVGIADLTTQGSDRPVY</sequence>
<dbReference type="PANTHER" id="PTHR43355">
    <property type="entry name" value="FLAVIN REDUCTASE (NADPH)"/>
    <property type="match status" value="1"/>
</dbReference>
<dbReference type="PATRIC" id="fig|1423754.3.peg.1296"/>
<dbReference type="InterPro" id="IPR036291">
    <property type="entry name" value="NAD(P)-bd_dom_sf"/>
</dbReference>
<dbReference type="GO" id="GO:0004074">
    <property type="term" value="F:biliverdin reductase [NAD(P)H] activity"/>
    <property type="evidence" value="ECO:0007669"/>
    <property type="project" value="TreeGrafter"/>
</dbReference>
<evidence type="ECO:0000259" key="1">
    <source>
        <dbReference type="Pfam" id="PF13460"/>
    </source>
</evidence>
<dbReference type="AlphaFoldDB" id="A0A0R1Y7S7"/>
<reference evidence="2 3" key="1">
    <citation type="journal article" date="2015" name="Genome Announc.">
        <title>Expanding the biotechnology potential of lactobacilli through comparative genomics of 213 strains and associated genera.</title>
        <authorList>
            <person name="Sun Z."/>
            <person name="Harris H.M."/>
            <person name="McCann A."/>
            <person name="Guo C."/>
            <person name="Argimon S."/>
            <person name="Zhang W."/>
            <person name="Yang X."/>
            <person name="Jeffery I.B."/>
            <person name="Cooney J.C."/>
            <person name="Kagawa T.F."/>
            <person name="Liu W."/>
            <person name="Song Y."/>
            <person name="Salvetti E."/>
            <person name="Wrobel A."/>
            <person name="Rasinkangas P."/>
            <person name="Parkhill J."/>
            <person name="Rea M.C."/>
            <person name="O'Sullivan O."/>
            <person name="Ritari J."/>
            <person name="Douillard F.P."/>
            <person name="Paul Ross R."/>
            <person name="Yang R."/>
            <person name="Briner A.E."/>
            <person name="Felis G.E."/>
            <person name="de Vos W.M."/>
            <person name="Barrangou R."/>
            <person name="Klaenhammer T.R."/>
            <person name="Caufield P.W."/>
            <person name="Cui Y."/>
            <person name="Zhang H."/>
            <person name="O'Toole P.W."/>
        </authorList>
    </citation>
    <scope>NUCLEOTIDE SEQUENCE [LARGE SCALE GENOMIC DNA]</scope>
    <source>
        <strain evidence="2 3">DSM 5661</strain>
    </source>
</reference>
<evidence type="ECO:0000313" key="2">
    <source>
        <dbReference type="EMBL" id="KRM38488.1"/>
    </source>
</evidence>
<feature type="domain" description="NAD(P)-binding" evidence="1">
    <location>
        <begin position="9"/>
        <end position="194"/>
    </location>
</feature>
<name>A0A0R1Y7S7_9LACO</name>
<dbReference type="Gene3D" id="3.40.50.720">
    <property type="entry name" value="NAD(P)-binding Rossmann-like Domain"/>
    <property type="match status" value="1"/>
</dbReference>
<dbReference type="EMBL" id="AZGI01000047">
    <property type="protein sequence ID" value="KRM38488.1"/>
    <property type="molecule type" value="Genomic_DNA"/>
</dbReference>
<dbReference type="STRING" id="1423754.FC39_GL001258"/>
<dbReference type="SUPFAM" id="SSF51735">
    <property type="entry name" value="NAD(P)-binding Rossmann-fold domains"/>
    <property type="match status" value="1"/>
</dbReference>
<comment type="caution">
    <text evidence="2">The sequence shown here is derived from an EMBL/GenBank/DDBJ whole genome shotgun (WGS) entry which is preliminary data.</text>
</comment>
<dbReference type="InterPro" id="IPR016040">
    <property type="entry name" value="NAD(P)-bd_dom"/>
</dbReference>
<accession>A0A0R1Y7S7</accession>
<organism evidence="2 3">
    <name type="scientific">Lactobacillus hamsteri DSM 5661 = JCM 6256</name>
    <dbReference type="NCBI Taxonomy" id="1423754"/>
    <lineage>
        <taxon>Bacteria</taxon>
        <taxon>Bacillati</taxon>
        <taxon>Bacillota</taxon>
        <taxon>Bacilli</taxon>
        <taxon>Lactobacillales</taxon>
        <taxon>Lactobacillaceae</taxon>
        <taxon>Lactobacillus</taxon>
    </lineage>
</organism>
<dbReference type="InterPro" id="IPR051606">
    <property type="entry name" value="Polyketide_Oxido-like"/>
</dbReference>
<dbReference type="Pfam" id="PF13460">
    <property type="entry name" value="NAD_binding_10"/>
    <property type="match status" value="1"/>
</dbReference>